<feature type="chain" id="PRO_5041709664" description="Secreted protein" evidence="2">
    <location>
        <begin position="22"/>
        <end position="91"/>
    </location>
</feature>
<sequence>MISLTLTVPVLTIVCISVTSCRPHLQHFVVAHRLHLCRFLIARHLCLRVKLQFPSRFRQTPRYMPLGESTASYSPVESPSPPTAAVSPAAQ</sequence>
<evidence type="ECO:0000256" key="1">
    <source>
        <dbReference type="SAM" id="MobiDB-lite"/>
    </source>
</evidence>
<dbReference type="Proteomes" id="UP001187192">
    <property type="component" value="Unassembled WGS sequence"/>
</dbReference>
<dbReference type="EMBL" id="BTGU01000398">
    <property type="protein sequence ID" value="GMN67042.1"/>
    <property type="molecule type" value="Genomic_DNA"/>
</dbReference>
<evidence type="ECO:0008006" key="5">
    <source>
        <dbReference type="Google" id="ProtNLM"/>
    </source>
</evidence>
<evidence type="ECO:0000313" key="4">
    <source>
        <dbReference type="Proteomes" id="UP001187192"/>
    </source>
</evidence>
<dbReference type="Gramene" id="FCD_00037301-RA">
    <property type="protein sequence ID" value="FCD_00037301-RA:cds"/>
    <property type="gene ID" value="FCD_00037301"/>
</dbReference>
<comment type="caution">
    <text evidence="3">The sequence shown here is derived from an EMBL/GenBank/DDBJ whole genome shotgun (WGS) entry which is preliminary data.</text>
</comment>
<evidence type="ECO:0000313" key="3">
    <source>
        <dbReference type="EMBL" id="GMN67042.1"/>
    </source>
</evidence>
<dbReference type="AlphaFoldDB" id="A0AA88JAV4"/>
<reference evidence="3" key="1">
    <citation type="submission" date="2023-07" db="EMBL/GenBank/DDBJ databases">
        <title>draft genome sequence of fig (Ficus carica).</title>
        <authorList>
            <person name="Takahashi T."/>
            <person name="Nishimura K."/>
        </authorList>
    </citation>
    <scope>NUCLEOTIDE SEQUENCE</scope>
</reference>
<organism evidence="3 4">
    <name type="scientific">Ficus carica</name>
    <name type="common">Common fig</name>
    <dbReference type="NCBI Taxonomy" id="3494"/>
    <lineage>
        <taxon>Eukaryota</taxon>
        <taxon>Viridiplantae</taxon>
        <taxon>Streptophyta</taxon>
        <taxon>Embryophyta</taxon>
        <taxon>Tracheophyta</taxon>
        <taxon>Spermatophyta</taxon>
        <taxon>Magnoliopsida</taxon>
        <taxon>eudicotyledons</taxon>
        <taxon>Gunneridae</taxon>
        <taxon>Pentapetalae</taxon>
        <taxon>rosids</taxon>
        <taxon>fabids</taxon>
        <taxon>Rosales</taxon>
        <taxon>Moraceae</taxon>
        <taxon>Ficeae</taxon>
        <taxon>Ficus</taxon>
    </lineage>
</organism>
<proteinExistence type="predicted"/>
<feature type="signal peptide" evidence="2">
    <location>
        <begin position="1"/>
        <end position="21"/>
    </location>
</feature>
<feature type="region of interest" description="Disordered" evidence="1">
    <location>
        <begin position="68"/>
        <end position="91"/>
    </location>
</feature>
<accession>A0AA88JAV4</accession>
<keyword evidence="2" id="KW-0732">Signal</keyword>
<evidence type="ECO:0000256" key="2">
    <source>
        <dbReference type="SAM" id="SignalP"/>
    </source>
</evidence>
<name>A0AA88JAV4_FICCA</name>
<protein>
    <recommendedName>
        <fullName evidence="5">Secreted protein</fullName>
    </recommendedName>
</protein>
<keyword evidence="4" id="KW-1185">Reference proteome</keyword>
<gene>
    <name evidence="3" type="ORF">TIFTF001_036108</name>
</gene>